<accession>A0A6S6S592</accession>
<gene>
    <name evidence="2" type="ORF">HELGO_WM27567</name>
</gene>
<evidence type="ECO:0008006" key="3">
    <source>
        <dbReference type="Google" id="ProtNLM"/>
    </source>
</evidence>
<evidence type="ECO:0000256" key="1">
    <source>
        <dbReference type="SAM" id="SignalP"/>
    </source>
</evidence>
<sequence length="128" mass="14401">MRLFIALAILVLLNIACTPDSQTTQNSPEEAAKGIFEALKVEDFETAQLYGTKSTQKALLEFATNLKMSNAEEKEALIAPYKMEISKVTCAEKNGTMICKLCCNPEFDVELTMVQQDDKWFAQMDFPY</sequence>
<name>A0A6S6S592_9BACT</name>
<feature type="signal peptide" evidence="1">
    <location>
        <begin position="1"/>
        <end position="18"/>
    </location>
</feature>
<keyword evidence="1" id="KW-0732">Signal</keyword>
<reference evidence="2" key="1">
    <citation type="submission" date="2020-01" db="EMBL/GenBank/DDBJ databases">
        <authorList>
            <person name="Meier V. D."/>
            <person name="Meier V D."/>
        </authorList>
    </citation>
    <scope>NUCLEOTIDE SEQUENCE</scope>
    <source>
        <strain evidence="2">HLG_WM_MAG_10</strain>
    </source>
</reference>
<evidence type="ECO:0000313" key="2">
    <source>
        <dbReference type="EMBL" id="CAA6798357.1"/>
    </source>
</evidence>
<proteinExistence type="predicted"/>
<organism evidence="2">
    <name type="scientific">uncultured Aureispira sp</name>
    <dbReference type="NCBI Taxonomy" id="1331704"/>
    <lineage>
        <taxon>Bacteria</taxon>
        <taxon>Pseudomonadati</taxon>
        <taxon>Bacteroidota</taxon>
        <taxon>Saprospiria</taxon>
        <taxon>Saprospirales</taxon>
        <taxon>Saprospiraceae</taxon>
        <taxon>Aureispira</taxon>
        <taxon>environmental samples</taxon>
    </lineage>
</organism>
<feature type="chain" id="PRO_5027731067" description="DUF4878 domain-containing protein" evidence="1">
    <location>
        <begin position="19"/>
        <end position="128"/>
    </location>
</feature>
<dbReference type="EMBL" id="CACVAQ010000001">
    <property type="protein sequence ID" value="CAA6798357.1"/>
    <property type="molecule type" value="Genomic_DNA"/>
</dbReference>
<protein>
    <recommendedName>
        <fullName evidence="3">DUF4878 domain-containing protein</fullName>
    </recommendedName>
</protein>
<dbReference type="AlphaFoldDB" id="A0A6S6S592"/>